<evidence type="ECO:0000313" key="6">
    <source>
        <dbReference type="Proteomes" id="UP001176961"/>
    </source>
</evidence>
<dbReference type="EMBL" id="CATQJL010000001">
    <property type="protein sequence ID" value="CAJ0589742.1"/>
    <property type="molecule type" value="Genomic_DNA"/>
</dbReference>
<comment type="caution">
    <text evidence="5">The sequence shown here is derived from an EMBL/GenBank/DDBJ whole genome shotgun (WGS) entry which is preliminary data.</text>
</comment>
<evidence type="ECO:0000313" key="5">
    <source>
        <dbReference type="EMBL" id="CAJ0589742.1"/>
    </source>
</evidence>
<protein>
    <recommendedName>
        <fullName evidence="4">Peptidase S9 prolyl oligopeptidase catalytic domain-containing protein</fullName>
    </recommendedName>
</protein>
<dbReference type="SUPFAM" id="SSF53474">
    <property type="entry name" value="alpha/beta-Hydrolases"/>
    <property type="match status" value="1"/>
</dbReference>
<evidence type="ECO:0000256" key="2">
    <source>
        <dbReference type="SAM" id="MobiDB-lite"/>
    </source>
</evidence>
<dbReference type="AlphaFoldDB" id="A0AA36DPG6"/>
<dbReference type="SUPFAM" id="SSF82171">
    <property type="entry name" value="DPP6 N-terminal domain-like"/>
    <property type="match status" value="1"/>
</dbReference>
<dbReference type="InterPro" id="IPR001375">
    <property type="entry name" value="Peptidase_S9_cat"/>
</dbReference>
<accession>A0AA36DPG6</accession>
<name>A0AA36DPG6_CYLNA</name>
<evidence type="ECO:0000256" key="1">
    <source>
        <dbReference type="ARBA" id="ARBA00022801"/>
    </source>
</evidence>
<dbReference type="Pfam" id="PF00326">
    <property type="entry name" value="Peptidase_S9"/>
    <property type="match status" value="1"/>
</dbReference>
<dbReference type="InterPro" id="IPR029058">
    <property type="entry name" value="AB_hydrolase_fold"/>
</dbReference>
<keyword evidence="6" id="KW-1185">Reference proteome</keyword>
<dbReference type="Gene3D" id="3.40.50.1820">
    <property type="entry name" value="alpha/beta hydrolase"/>
    <property type="match status" value="1"/>
</dbReference>
<dbReference type="PANTHER" id="PTHR42776:SF27">
    <property type="entry name" value="DIPEPTIDYL PEPTIDASE FAMILY MEMBER 6"/>
    <property type="match status" value="1"/>
</dbReference>
<reference evidence="5" key="1">
    <citation type="submission" date="2023-07" db="EMBL/GenBank/DDBJ databases">
        <authorList>
            <consortium name="CYATHOMIX"/>
        </authorList>
    </citation>
    <scope>NUCLEOTIDE SEQUENCE</scope>
    <source>
        <strain evidence="5">N/A</strain>
    </source>
</reference>
<feature type="chain" id="PRO_5041301096" description="Peptidase S9 prolyl oligopeptidase catalytic domain-containing protein" evidence="3">
    <location>
        <begin position="17"/>
        <end position="719"/>
    </location>
</feature>
<keyword evidence="1" id="KW-0378">Hydrolase</keyword>
<gene>
    <name evidence="5" type="ORF">CYNAS_LOCUS1725</name>
</gene>
<dbReference type="GO" id="GO:0006508">
    <property type="term" value="P:proteolysis"/>
    <property type="evidence" value="ECO:0007669"/>
    <property type="project" value="InterPro"/>
</dbReference>
<dbReference type="PANTHER" id="PTHR42776">
    <property type="entry name" value="SERINE PEPTIDASE S9 FAMILY MEMBER"/>
    <property type="match status" value="1"/>
</dbReference>
<dbReference type="GO" id="GO:0004252">
    <property type="term" value="F:serine-type endopeptidase activity"/>
    <property type="evidence" value="ECO:0007669"/>
    <property type="project" value="TreeGrafter"/>
</dbReference>
<proteinExistence type="predicted"/>
<sequence length="719" mass="81937">MQVFLGLLFILLLSAADPIPRKVLFSYTKYSGIQLRPDGREYGFISPTKNNIKNIFVKCFSCKEARQVTFEEERDVLGWSWTGVPNVILFAQDRHGDENTMLFKKNISEEAIAQNPQKSTVISNKPQVTAHIIRNSLRSARIIVGINDDNKMYFNAYMYDLLTDSMTLIIKNDRFGRFVFDHDMNIRLAIQEQPDGSAMYLRRSQTAKNELPYTSNASEWEQYLVVKSEDKMVTRPIAFDKSNEHMYWFWGDENNDLGKAEISDIVIHPTDKTVLALIETYRRPELFAVNGRFVVHFQYLVNFRPYDSLLIMDFSNDMSTWLLSYESADQPYDVYLYRVEQKSVEFLFNLRPQLKQYKLSRQVGFDFKARDGVVLQAYLSLPPEVPLLSAKDVPNADQAYAELGMIPTKPQKMVVRVHGGPRVRDSFGFDPVNAWLTSRGYAVLQVNFRGSTGFGRRLMNAGNGEWGRKMHFDILDGVEFAIAKRIAERSQIAIMGGSYGGYETLVALTFSPEVFSCRVDIVGPSNLITLIKTVPPYWKSFYQNLVQMVGGDPETEEGRRALRERSPLFFADRVTKPLIILQGANDPRVNQQESDQFVEALQNRSIPVSYILYPDEGHGFRKEGNRLTAYGFEEQFLHTCLGGKYEPFQLGDYNTTAIVKVWSQDFGRPRGLSWIAITPSLSRTSRPGKMSEAALAPTPPTSSSNSHVLVCSCRILKPV</sequence>
<organism evidence="5 6">
    <name type="scientific">Cylicocyclus nassatus</name>
    <name type="common">Nematode worm</name>
    <dbReference type="NCBI Taxonomy" id="53992"/>
    <lineage>
        <taxon>Eukaryota</taxon>
        <taxon>Metazoa</taxon>
        <taxon>Ecdysozoa</taxon>
        <taxon>Nematoda</taxon>
        <taxon>Chromadorea</taxon>
        <taxon>Rhabditida</taxon>
        <taxon>Rhabditina</taxon>
        <taxon>Rhabditomorpha</taxon>
        <taxon>Strongyloidea</taxon>
        <taxon>Strongylidae</taxon>
        <taxon>Cylicocyclus</taxon>
    </lineage>
</organism>
<dbReference type="Proteomes" id="UP001176961">
    <property type="component" value="Unassembled WGS sequence"/>
</dbReference>
<evidence type="ECO:0000259" key="4">
    <source>
        <dbReference type="Pfam" id="PF00326"/>
    </source>
</evidence>
<keyword evidence="3" id="KW-0732">Signal</keyword>
<evidence type="ECO:0000256" key="3">
    <source>
        <dbReference type="SAM" id="SignalP"/>
    </source>
</evidence>
<feature type="domain" description="Peptidase S9 prolyl oligopeptidase catalytic" evidence="4">
    <location>
        <begin position="430"/>
        <end position="643"/>
    </location>
</feature>
<feature type="signal peptide" evidence="3">
    <location>
        <begin position="1"/>
        <end position="16"/>
    </location>
</feature>
<feature type="region of interest" description="Disordered" evidence="2">
    <location>
        <begin position="682"/>
        <end position="705"/>
    </location>
</feature>